<comment type="caution">
    <text evidence="1">The sequence shown here is derived from an EMBL/GenBank/DDBJ whole genome shotgun (WGS) entry which is preliminary data.</text>
</comment>
<keyword evidence="2" id="KW-1185">Reference proteome</keyword>
<organism evidence="1 2">
    <name type="scientific">Mycena albidolilacea</name>
    <dbReference type="NCBI Taxonomy" id="1033008"/>
    <lineage>
        <taxon>Eukaryota</taxon>
        <taxon>Fungi</taxon>
        <taxon>Dikarya</taxon>
        <taxon>Basidiomycota</taxon>
        <taxon>Agaricomycotina</taxon>
        <taxon>Agaricomycetes</taxon>
        <taxon>Agaricomycetidae</taxon>
        <taxon>Agaricales</taxon>
        <taxon>Marasmiineae</taxon>
        <taxon>Mycenaceae</taxon>
        <taxon>Mycena</taxon>
    </lineage>
</organism>
<dbReference type="Proteomes" id="UP001218218">
    <property type="component" value="Unassembled WGS sequence"/>
</dbReference>
<protein>
    <recommendedName>
        <fullName evidence="3">F-box domain-containing protein</fullName>
    </recommendedName>
</protein>
<evidence type="ECO:0000313" key="2">
    <source>
        <dbReference type="Proteomes" id="UP001218218"/>
    </source>
</evidence>
<reference evidence="1" key="1">
    <citation type="submission" date="2023-03" db="EMBL/GenBank/DDBJ databases">
        <title>Massive genome expansion in bonnet fungi (Mycena s.s.) driven by repeated elements and novel gene families across ecological guilds.</title>
        <authorList>
            <consortium name="Lawrence Berkeley National Laboratory"/>
            <person name="Harder C.B."/>
            <person name="Miyauchi S."/>
            <person name="Viragh M."/>
            <person name="Kuo A."/>
            <person name="Thoen E."/>
            <person name="Andreopoulos B."/>
            <person name="Lu D."/>
            <person name="Skrede I."/>
            <person name="Drula E."/>
            <person name="Henrissat B."/>
            <person name="Morin E."/>
            <person name="Kohler A."/>
            <person name="Barry K."/>
            <person name="LaButti K."/>
            <person name="Morin E."/>
            <person name="Salamov A."/>
            <person name="Lipzen A."/>
            <person name="Mereny Z."/>
            <person name="Hegedus B."/>
            <person name="Baldrian P."/>
            <person name="Stursova M."/>
            <person name="Weitz H."/>
            <person name="Taylor A."/>
            <person name="Grigoriev I.V."/>
            <person name="Nagy L.G."/>
            <person name="Martin F."/>
            <person name="Kauserud H."/>
        </authorList>
    </citation>
    <scope>NUCLEOTIDE SEQUENCE</scope>
    <source>
        <strain evidence="1">CBHHK002</strain>
    </source>
</reference>
<evidence type="ECO:0000313" key="1">
    <source>
        <dbReference type="EMBL" id="KAJ7366712.1"/>
    </source>
</evidence>
<gene>
    <name evidence="1" type="ORF">DFH08DRAFT_173840</name>
</gene>
<name>A0AAD7ARN8_9AGAR</name>
<evidence type="ECO:0008006" key="3">
    <source>
        <dbReference type="Google" id="ProtNLM"/>
    </source>
</evidence>
<sequence>MSPGLDALPAELLLDLPQYLHSIEDLLSLFSTCRALYHACANPSPNTTLRLAANSGRVFFRPHPHLLIAATARQLADWAVKEAGHRYLLEVAIQGGVEKLLELAIEVAGLSMDDIRSLYAYKCDVLNPLNRWLDLVAGPSSKDGVYGGTVCNDPETTLLSWVIYGELFHHSLELAYLPFPQHKPLSSLIRYKWFVYCMPDVHSFDYMCFHSDDIPQFFKDYVQADDDRFQQLSMWHAATEGSLDHFQWKKDLETSPSFQTTSGASRELFTACAMHLGMKSLELLVPGGIEKLEADLERIANGIRKLDGEESGLQVDEVSAADARAARLLKDIGDPWLRAAYPTLQSDMAFTLWCSGSGRFDVVPLKEAIRSAPQKA</sequence>
<proteinExistence type="predicted"/>
<dbReference type="EMBL" id="JARIHO010000002">
    <property type="protein sequence ID" value="KAJ7366712.1"/>
    <property type="molecule type" value="Genomic_DNA"/>
</dbReference>
<dbReference type="AlphaFoldDB" id="A0AAD7ARN8"/>
<accession>A0AAD7ARN8</accession>